<evidence type="ECO:0000256" key="5">
    <source>
        <dbReference type="ARBA" id="ARBA00022741"/>
    </source>
</evidence>
<evidence type="ECO:0000256" key="7">
    <source>
        <dbReference type="ARBA" id="ARBA00022842"/>
    </source>
</evidence>
<dbReference type="PANTHER" id="PTHR11846">
    <property type="entry name" value="ADENYLOSUCCINATE SYNTHETASE"/>
    <property type="match status" value="1"/>
</dbReference>
<dbReference type="GO" id="GO:0046040">
    <property type="term" value="P:IMP metabolic process"/>
    <property type="evidence" value="ECO:0007669"/>
    <property type="project" value="TreeGrafter"/>
</dbReference>
<protein>
    <submittedName>
        <fullName evidence="9">Adenylosuccinate synthetase</fullName>
        <ecNumber evidence="9">6.3.4.4</ecNumber>
    </submittedName>
</protein>
<keyword evidence="5" id="KW-0547">Nucleotide-binding</keyword>
<sequence>MPVKVIVGAQWGDEGKGKIVDMLTDGADIVARYQGGANAGHTVVVDGKEYILHLIPSGILHRGVTCIIGGGVVVDPEELIKEIDMLAGRGFNVEGQLFISGRAHLIMPYHKMLDKAVEGHSSSVKIGTTGRGIGPAYADKAARIGLRVADLLSPPKFKERLKKAVFQKNILFEHAYGEKPIDHEAIYEQYIGYTERIGALLTDCRAILTQAVASGKTILAEGAQGSMLDIEHGTYPFVTSSVSTSGGACAGLGLPPNSITEVIGIMKAYTTRVGEGPFPTELTDETGEKLRKEGGEFGATTGRPRRCGWLDCVVGKYAAEINGFTSIALTKLDVLDTFGEIKICTGYSLHGLQVNAMPEDVEALEFLSPVYETMPGWKTPTAGISSYDDLPEKAKDYIDRVEKLVGVPVSIVSTGQGREATITRA</sequence>
<dbReference type="Gene3D" id="3.90.170.10">
    <property type="entry name" value="Adenylosuccinate Synthetase, subunit A, domain 3"/>
    <property type="match status" value="1"/>
</dbReference>
<dbReference type="InterPro" id="IPR018220">
    <property type="entry name" value="Adenylosuccin_syn_GTP-bd"/>
</dbReference>
<dbReference type="PROSITE" id="PS00513">
    <property type="entry name" value="ADENYLOSUCCIN_SYN_2"/>
    <property type="match status" value="1"/>
</dbReference>
<dbReference type="PROSITE" id="PS01266">
    <property type="entry name" value="ADENYLOSUCCIN_SYN_1"/>
    <property type="match status" value="1"/>
</dbReference>
<comment type="subunit">
    <text evidence="2">Homodimer.</text>
</comment>
<dbReference type="Pfam" id="PF00709">
    <property type="entry name" value="Adenylsucc_synt"/>
    <property type="match status" value="1"/>
</dbReference>
<dbReference type="FunFam" id="1.10.300.10:FF:000001">
    <property type="entry name" value="Adenylosuccinate synthetase"/>
    <property type="match status" value="1"/>
</dbReference>
<dbReference type="InterPro" id="IPR033128">
    <property type="entry name" value="Adenylosuccin_syn_Lys_AS"/>
</dbReference>
<evidence type="ECO:0000256" key="2">
    <source>
        <dbReference type="ARBA" id="ARBA00011738"/>
    </source>
</evidence>
<dbReference type="EMBL" id="UOGE01000090">
    <property type="protein sequence ID" value="VAX23834.1"/>
    <property type="molecule type" value="Genomic_DNA"/>
</dbReference>
<proteinExistence type="inferred from homology"/>
<comment type="cofactor">
    <cofactor evidence="1">
        <name>Mg(2+)</name>
        <dbReference type="ChEBI" id="CHEBI:18420"/>
    </cofactor>
</comment>
<evidence type="ECO:0000313" key="9">
    <source>
        <dbReference type="EMBL" id="VAX23834.1"/>
    </source>
</evidence>
<keyword evidence="4" id="KW-0479">Metal-binding</keyword>
<dbReference type="AlphaFoldDB" id="A0A3B1CIR4"/>
<keyword evidence="3 9" id="KW-0436">Ligase</keyword>
<name>A0A3B1CIR4_9ZZZZ</name>
<dbReference type="SMART" id="SM00788">
    <property type="entry name" value="Adenylsucc_synt"/>
    <property type="match status" value="1"/>
</dbReference>
<dbReference type="GO" id="GO:0046872">
    <property type="term" value="F:metal ion binding"/>
    <property type="evidence" value="ECO:0007669"/>
    <property type="project" value="UniProtKB-KW"/>
</dbReference>
<dbReference type="NCBIfam" id="NF002223">
    <property type="entry name" value="PRK01117.1"/>
    <property type="match status" value="1"/>
</dbReference>
<dbReference type="InterPro" id="IPR027417">
    <property type="entry name" value="P-loop_NTPase"/>
</dbReference>
<evidence type="ECO:0000256" key="4">
    <source>
        <dbReference type="ARBA" id="ARBA00022723"/>
    </source>
</evidence>
<gene>
    <name evidence="9" type="ORF">MNBD_NITROSPINAE02-1741</name>
</gene>
<organism evidence="9">
    <name type="scientific">hydrothermal vent metagenome</name>
    <dbReference type="NCBI Taxonomy" id="652676"/>
    <lineage>
        <taxon>unclassified sequences</taxon>
        <taxon>metagenomes</taxon>
        <taxon>ecological metagenomes</taxon>
    </lineage>
</organism>
<dbReference type="InterPro" id="IPR042109">
    <property type="entry name" value="Adenylosuccinate_synth_dom1"/>
</dbReference>
<evidence type="ECO:0000256" key="8">
    <source>
        <dbReference type="ARBA" id="ARBA00023134"/>
    </source>
</evidence>
<dbReference type="InterPro" id="IPR042111">
    <property type="entry name" value="Adenylosuccinate_synth_dom3"/>
</dbReference>
<keyword evidence="7" id="KW-0460">Magnesium</keyword>
<reference evidence="9" key="1">
    <citation type="submission" date="2018-06" db="EMBL/GenBank/DDBJ databases">
        <authorList>
            <person name="Zhirakovskaya E."/>
        </authorList>
    </citation>
    <scope>NUCLEOTIDE SEQUENCE</scope>
</reference>
<accession>A0A3B1CIR4</accession>
<dbReference type="InterPro" id="IPR042110">
    <property type="entry name" value="Adenylosuccinate_synth_dom2"/>
</dbReference>
<dbReference type="PANTHER" id="PTHR11846:SF0">
    <property type="entry name" value="ADENYLOSUCCINATE SYNTHETASE"/>
    <property type="match status" value="1"/>
</dbReference>
<keyword evidence="6" id="KW-0658">Purine biosynthesis</keyword>
<evidence type="ECO:0000256" key="6">
    <source>
        <dbReference type="ARBA" id="ARBA00022755"/>
    </source>
</evidence>
<dbReference type="SUPFAM" id="SSF52540">
    <property type="entry name" value="P-loop containing nucleoside triphosphate hydrolases"/>
    <property type="match status" value="1"/>
</dbReference>
<dbReference type="Gene3D" id="3.40.440.10">
    <property type="entry name" value="Adenylosuccinate Synthetase, subunit A, domain 1"/>
    <property type="match status" value="1"/>
</dbReference>
<keyword evidence="8" id="KW-0342">GTP-binding</keyword>
<dbReference type="GO" id="GO:0044208">
    <property type="term" value="P:'de novo' AMP biosynthetic process"/>
    <property type="evidence" value="ECO:0007669"/>
    <property type="project" value="TreeGrafter"/>
</dbReference>
<dbReference type="GO" id="GO:0005737">
    <property type="term" value="C:cytoplasm"/>
    <property type="evidence" value="ECO:0007669"/>
    <property type="project" value="TreeGrafter"/>
</dbReference>
<dbReference type="InterPro" id="IPR001114">
    <property type="entry name" value="Adenylosuccinate_synthetase"/>
</dbReference>
<evidence type="ECO:0000256" key="3">
    <source>
        <dbReference type="ARBA" id="ARBA00022598"/>
    </source>
</evidence>
<dbReference type="GO" id="GO:0004019">
    <property type="term" value="F:adenylosuccinate synthase activity"/>
    <property type="evidence" value="ECO:0007669"/>
    <property type="project" value="UniProtKB-EC"/>
</dbReference>
<dbReference type="CDD" id="cd03108">
    <property type="entry name" value="AdSS"/>
    <property type="match status" value="1"/>
</dbReference>
<dbReference type="Gene3D" id="1.10.300.10">
    <property type="entry name" value="Adenylosuccinate Synthetase, subunit A, domain 2"/>
    <property type="match status" value="1"/>
</dbReference>
<dbReference type="GO" id="GO:0005525">
    <property type="term" value="F:GTP binding"/>
    <property type="evidence" value="ECO:0007669"/>
    <property type="project" value="UniProtKB-KW"/>
</dbReference>
<dbReference type="EC" id="6.3.4.4" evidence="9"/>
<evidence type="ECO:0000256" key="1">
    <source>
        <dbReference type="ARBA" id="ARBA00001946"/>
    </source>
</evidence>
<dbReference type="HAMAP" id="MF_00011">
    <property type="entry name" value="Adenylosucc_synth"/>
    <property type="match status" value="1"/>
</dbReference>
<dbReference type="NCBIfam" id="TIGR00184">
    <property type="entry name" value="purA"/>
    <property type="match status" value="1"/>
</dbReference>
<dbReference type="FunFam" id="3.90.170.10:FF:000001">
    <property type="entry name" value="Adenylosuccinate synthetase"/>
    <property type="match status" value="1"/>
</dbReference>